<dbReference type="PRINTS" id="PR00033">
    <property type="entry name" value="HTHASNC"/>
</dbReference>
<comment type="caution">
    <text evidence="5">The sequence shown here is derived from an EMBL/GenBank/DDBJ whole genome shotgun (WGS) entry which is preliminary data.</text>
</comment>
<dbReference type="Gene3D" id="1.10.10.10">
    <property type="entry name" value="Winged helix-like DNA-binding domain superfamily/Winged helix DNA-binding domain"/>
    <property type="match status" value="1"/>
</dbReference>
<dbReference type="Pfam" id="PF13404">
    <property type="entry name" value="HTH_AsnC-type"/>
    <property type="match status" value="1"/>
</dbReference>
<dbReference type="InterPro" id="IPR011008">
    <property type="entry name" value="Dimeric_a/b-barrel"/>
</dbReference>
<name>A0ABR4QXK3_9BORD</name>
<proteinExistence type="predicted"/>
<evidence type="ECO:0000256" key="2">
    <source>
        <dbReference type="ARBA" id="ARBA00023125"/>
    </source>
</evidence>
<sequence length="158" mass="17535">MIIFDYDARSSSARPTIMLLDPLDRRLIALLRTDARLPTAALAKQLAVSRGTVQNRMQRLEREGVITGYTVRMAEHEDEAGVQAITLIEVHGAATDRVIAALRRLPEATRVHSTNGRWDLVVHVHAADLSAFDRVLREVRSISGVSNSESHLLLAAHR</sequence>
<dbReference type="Proteomes" id="UP000025748">
    <property type="component" value="Unassembled WGS sequence"/>
</dbReference>
<dbReference type="SMART" id="SM00344">
    <property type="entry name" value="HTH_ASNC"/>
    <property type="match status" value="1"/>
</dbReference>
<dbReference type="SUPFAM" id="SSF54909">
    <property type="entry name" value="Dimeric alpha+beta barrel"/>
    <property type="match status" value="1"/>
</dbReference>
<keyword evidence="3" id="KW-0804">Transcription</keyword>
<gene>
    <name evidence="5" type="ORF">L544_0641</name>
</gene>
<keyword evidence="1" id="KW-0805">Transcription regulation</keyword>
<evidence type="ECO:0000313" key="6">
    <source>
        <dbReference type="Proteomes" id="UP000025748"/>
    </source>
</evidence>
<keyword evidence="6" id="KW-1185">Reference proteome</keyword>
<dbReference type="InterPro" id="IPR036388">
    <property type="entry name" value="WH-like_DNA-bd_sf"/>
</dbReference>
<reference evidence="5 6" key="1">
    <citation type="submission" date="2014-03" db="EMBL/GenBank/DDBJ databases">
        <title>Genome sequence of Bordetella hinzii.</title>
        <authorList>
            <person name="Register K."/>
            <person name="Harvill E."/>
            <person name="Goodfield L.L."/>
            <person name="Ivanov Y.V."/>
            <person name="Meyer J.A."/>
            <person name="Muse S.J."/>
            <person name="Jacobs N."/>
            <person name="Bendor L."/>
            <person name="Smallridge W.E."/>
            <person name="Brinkac L.M."/>
            <person name="Sanka R."/>
            <person name="Kim M."/>
            <person name="Losada L."/>
        </authorList>
    </citation>
    <scope>NUCLEOTIDE SEQUENCE [LARGE SCALE GENOMIC DNA]</scope>
    <source>
        <strain evidence="5 6">OH87 BAL007II</strain>
    </source>
</reference>
<dbReference type="EMBL" id="JHEM01000023">
    <property type="protein sequence ID" value="KCB22538.1"/>
    <property type="molecule type" value="Genomic_DNA"/>
</dbReference>
<protein>
    <submittedName>
        <fullName evidence="5">Transcriptional regulator, AsnC family</fullName>
    </submittedName>
</protein>
<dbReference type="PROSITE" id="PS50956">
    <property type="entry name" value="HTH_ASNC_2"/>
    <property type="match status" value="1"/>
</dbReference>
<dbReference type="InterPro" id="IPR019888">
    <property type="entry name" value="Tscrpt_reg_AsnC-like"/>
</dbReference>
<organism evidence="5 6">
    <name type="scientific">Bordetella hinzii OH87 BAL007II</name>
    <dbReference type="NCBI Taxonomy" id="1331262"/>
    <lineage>
        <taxon>Bacteria</taxon>
        <taxon>Pseudomonadati</taxon>
        <taxon>Pseudomonadota</taxon>
        <taxon>Betaproteobacteria</taxon>
        <taxon>Burkholderiales</taxon>
        <taxon>Alcaligenaceae</taxon>
        <taxon>Bordetella</taxon>
    </lineage>
</organism>
<dbReference type="SUPFAM" id="SSF46785">
    <property type="entry name" value="Winged helix' DNA-binding domain"/>
    <property type="match status" value="1"/>
</dbReference>
<feature type="domain" description="HTH asnC-type" evidence="4">
    <location>
        <begin position="20"/>
        <end position="83"/>
    </location>
</feature>
<evidence type="ECO:0000313" key="5">
    <source>
        <dbReference type="EMBL" id="KCB22538.1"/>
    </source>
</evidence>
<dbReference type="InterPro" id="IPR000485">
    <property type="entry name" value="AsnC-type_HTH_dom"/>
</dbReference>
<evidence type="ECO:0000256" key="1">
    <source>
        <dbReference type="ARBA" id="ARBA00023015"/>
    </source>
</evidence>
<dbReference type="PANTHER" id="PTHR30154:SF53">
    <property type="entry name" value="HTH-TYPE TRANSCRIPTIONAL REGULATOR LRPC"/>
    <property type="match status" value="1"/>
</dbReference>
<keyword evidence="2" id="KW-0238">DNA-binding</keyword>
<dbReference type="Gene3D" id="3.30.70.920">
    <property type="match status" value="1"/>
</dbReference>
<dbReference type="Pfam" id="PF01037">
    <property type="entry name" value="AsnC_trans_reg"/>
    <property type="match status" value="1"/>
</dbReference>
<dbReference type="InterPro" id="IPR036390">
    <property type="entry name" value="WH_DNA-bd_sf"/>
</dbReference>
<dbReference type="InterPro" id="IPR019887">
    <property type="entry name" value="Tscrpt_reg_AsnC/Lrp_C"/>
</dbReference>
<evidence type="ECO:0000259" key="4">
    <source>
        <dbReference type="PROSITE" id="PS50956"/>
    </source>
</evidence>
<dbReference type="PANTHER" id="PTHR30154">
    <property type="entry name" value="LEUCINE-RESPONSIVE REGULATORY PROTEIN"/>
    <property type="match status" value="1"/>
</dbReference>
<accession>A0ABR4QXK3</accession>
<evidence type="ECO:0000256" key="3">
    <source>
        <dbReference type="ARBA" id="ARBA00023163"/>
    </source>
</evidence>